<dbReference type="Pfam" id="PF22235">
    <property type="entry name" value="FAS1_thioest_ins"/>
    <property type="match status" value="1"/>
</dbReference>
<dbReference type="InterPro" id="IPR002539">
    <property type="entry name" value="MaoC-like_dom"/>
</dbReference>
<dbReference type="Pfam" id="PF00698">
    <property type="entry name" value="Acyl_transf_1"/>
    <property type="match status" value="1"/>
</dbReference>
<dbReference type="SUPFAM" id="SSF54637">
    <property type="entry name" value="Thioesterase/thiol ester dehydrase-isomerase"/>
    <property type="match status" value="2"/>
</dbReference>
<gene>
    <name evidence="4" type="ORF">PG993_007963</name>
</gene>
<dbReference type="Pfam" id="PF01575">
    <property type="entry name" value="MaoC_dehydratas"/>
    <property type="match status" value="1"/>
</dbReference>
<dbReference type="InterPro" id="IPR003965">
    <property type="entry name" value="Fatty_acid_synthase"/>
</dbReference>
<keyword evidence="2" id="KW-0378">Hydrolase</keyword>
<dbReference type="PRINTS" id="PR01483">
    <property type="entry name" value="FASYNTHASE"/>
</dbReference>
<dbReference type="EMBL" id="JAQQWK010000006">
    <property type="protein sequence ID" value="KAK8039552.1"/>
    <property type="molecule type" value="Genomic_DNA"/>
</dbReference>
<sequence>MTLPLEAAVIAAWEALMSPLLIRDLEGDILRLLHQSIGIAYVPGASPMRVGESVTTESSIQAVTIQPSGKSIVVEAKLLREGHHIATVTSEFFIRGRFNDYQKTFCHKREPTMELKVASKIDEAVLRDRSWLQLDDPSVSLVGKTLLFQTHTHSQWTNNHSQWNNNQTNAPDIKVSGTVEHLLWNGSRVKLGSITFDAPASLGNPVMDFLERKGRAIGGKVPLKHPGWAAESEVTVVAPPHTQLYAEASGDCNPIHVSPIFAELAELPGPIMHGMYTAAVSRKVVEDLVVPGEPHRMRRFDASFVGMVRPGDRLVVALSHFAMNGGRMVFEVVARQEESGEEVLRGEAEIEQPSTAYIFTGQGSQSAGMGMALYETSPVAKAIFDEMDGYIKDTYGWSTLKVIRENPKGLTVHFRGRQGQRILQNYLDMKSEVIEDDGTRRSMPIIPGLSRDSTSHTFADSRGLLQSTLFAQPAIILVERATFAHMKESGLIQEDAAFAGHSLGEYGALSSMADFVSIKDVLSITIYRGLTMQLAIPRNLDGHTGYSMAAANPGRVGKHFDDHALRHIVRHIHQESEELLEIVNFNVEGDQYVCAGHVRNLYCLTEVLNAAAALKIKPTSIQEFINSPQPSATDLGKSIAEFIEHSKTLPLGVELRRGKATIPLVGIDVPFHSSRLQPGVPAWRDFLRSRIRLDGIRPERLVDRFIPNVVGKPFSLSSAFINEVAEITHSPTLQRLI</sequence>
<comment type="caution">
    <text evidence="4">The sequence shown here is derived from an EMBL/GenBank/DDBJ whole genome shotgun (WGS) entry which is preliminary data.</text>
</comment>
<keyword evidence="5" id="KW-1185">Reference proteome</keyword>
<dbReference type="Gene3D" id="6.10.60.10">
    <property type="match status" value="1"/>
</dbReference>
<evidence type="ECO:0000259" key="3">
    <source>
        <dbReference type="SMART" id="SM00827"/>
    </source>
</evidence>
<feature type="domain" description="Malonyl-CoA:ACP transacylase (MAT)" evidence="3">
    <location>
        <begin position="358"/>
        <end position="618"/>
    </location>
</feature>
<dbReference type="Gene3D" id="3.10.129.10">
    <property type="entry name" value="Hotdog Thioesterase"/>
    <property type="match status" value="1"/>
</dbReference>
<evidence type="ECO:0000313" key="4">
    <source>
        <dbReference type="EMBL" id="KAK8039552.1"/>
    </source>
</evidence>
<dbReference type="InterPro" id="IPR050830">
    <property type="entry name" value="Fungal_FAS"/>
</dbReference>
<proteinExistence type="predicted"/>
<dbReference type="InterPro" id="IPR029069">
    <property type="entry name" value="HotDog_dom_sf"/>
</dbReference>
<name>A0ABR1SYZ8_9PEZI</name>
<dbReference type="Gene3D" id="3.40.366.10">
    <property type="entry name" value="Malonyl-Coenzyme A Acyl Carrier Protein, domain 2"/>
    <property type="match status" value="1"/>
</dbReference>
<dbReference type="Gene3D" id="3.30.70.3330">
    <property type="match status" value="1"/>
</dbReference>
<dbReference type="Pfam" id="PF13452">
    <property type="entry name" value="FAS1_DH_region"/>
    <property type="match status" value="1"/>
</dbReference>
<accession>A0ABR1SYZ8</accession>
<dbReference type="SUPFAM" id="SSF52151">
    <property type="entry name" value="FabD/lysophospholipase-like"/>
    <property type="match status" value="1"/>
</dbReference>
<keyword evidence="1" id="KW-0808">Transferase</keyword>
<organism evidence="4 5">
    <name type="scientific">Apiospora rasikravindrae</name>
    <dbReference type="NCBI Taxonomy" id="990691"/>
    <lineage>
        <taxon>Eukaryota</taxon>
        <taxon>Fungi</taxon>
        <taxon>Dikarya</taxon>
        <taxon>Ascomycota</taxon>
        <taxon>Pezizomycotina</taxon>
        <taxon>Sordariomycetes</taxon>
        <taxon>Xylariomycetidae</taxon>
        <taxon>Amphisphaeriales</taxon>
        <taxon>Apiosporaceae</taxon>
        <taxon>Apiospora</taxon>
    </lineage>
</organism>
<dbReference type="Gene3D" id="2.40.128.700">
    <property type="match status" value="1"/>
</dbReference>
<dbReference type="PANTHER" id="PTHR10982:SF21">
    <property type="entry name" value="FATTY ACID SYNTHASE SUBUNIT BETA"/>
    <property type="match status" value="1"/>
</dbReference>
<dbReference type="SMART" id="SM00827">
    <property type="entry name" value="PKS_AT"/>
    <property type="match status" value="1"/>
</dbReference>
<evidence type="ECO:0000256" key="2">
    <source>
        <dbReference type="ARBA" id="ARBA00022801"/>
    </source>
</evidence>
<dbReference type="CDD" id="cd03447">
    <property type="entry name" value="FAS_MaoC"/>
    <property type="match status" value="1"/>
</dbReference>
<dbReference type="InterPro" id="IPR001227">
    <property type="entry name" value="Ac_transferase_dom_sf"/>
</dbReference>
<evidence type="ECO:0000256" key="1">
    <source>
        <dbReference type="ARBA" id="ARBA00022679"/>
    </source>
</evidence>
<dbReference type="InterPro" id="IPR039569">
    <property type="entry name" value="FAS1-like_DH_region"/>
</dbReference>
<evidence type="ECO:0000313" key="5">
    <source>
        <dbReference type="Proteomes" id="UP001444661"/>
    </source>
</evidence>
<dbReference type="InterPro" id="IPR016035">
    <property type="entry name" value="Acyl_Trfase/lysoPLipase"/>
</dbReference>
<dbReference type="PANTHER" id="PTHR10982">
    <property type="entry name" value="MALONYL COA-ACYL CARRIER PROTEIN TRANSACYLASE"/>
    <property type="match status" value="1"/>
</dbReference>
<dbReference type="InterPro" id="IPR014043">
    <property type="entry name" value="Acyl_transferase_dom"/>
</dbReference>
<dbReference type="Proteomes" id="UP001444661">
    <property type="component" value="Unassembled WGS sequence"/>
</dbReference>
<reference evidence="4 5" key="1">
    <citation type="submission" date="2023-01" db="EMBL/GenBank/DDBJ databases">
        <title>Analysis of 21 Apiospora genomes using comparative genomics revels a genus with tremendous synthesis potential of carbohydrate active enzymes and secondary metabolites.</title>
        <authorList>
            <person name="Sorensen T."/>
        </authorList>
    </citation>
    <scope>NUCLEOTIDE SEQUENCE [LARGE SCALE GENOMIC DNA]</scope>
    <source>
        <strain evidence="4 5">CBS 33761</strain>
    </source>
</reference>
<protein>
    <submittedName>
        <fullName evidence="4">Fatty acid synthase subunit beta</fullName>
    </submittedName>
</protein>